<dbReference type="SUPFAM" id="SSF53590">
    <property type="entry name" value="Nucleoside hydrolase"/>
    <property type="match status" value="1"/>
</dbReference>
<dbReference type="GeneID" id="106114629"/>
<feature type="transmembrane region" description="Helical" evidence="2">
    <location>
        <begin position="7"/>
        <end position="30"/>
    </location>
</feature>
<organism evidence="4">
    <name type="scientific">Papilio xuthus</name>
    <name type="common">Asian swallowtail butterfly</name>
    <dbReference type="NCBI Taxonomy" id="66420"/>
    <lineage>
        <taxon>Eukaryota</taxon>
        <taxon>Metazoa</taxon>
        <taxon>Ecdysozoa</taxon>
        <taxon>Arthropoda</taxon>
        <taxon>Hexapoda</taxon>
        <taxon>Insecta</taxon>
        <taxon>Pterygota</taxon>
        <taxon>Neoptera</taxon>
        <taxon>Endopterygota</taxon>
        <taxon>Lepidoptera</taxon>
        <taxon>Glossata</taxon>
        <taxon>Ditrysia</taxon>
        <taxon>Papilionoidea</taxon>
        <taxon>Papilionidae</taxon>
        <taxon>Papilioninae</taxon>
        <taxon>Papilio</taxon>
    </lineage>
</organism>
<evidence type="ECO:0000256" key="1">
    <source>
        <dbReference type="ARBA" id="ARBA00009176"/>
    </source>
</evidence>
<dbReference type="GO" id="GO:0016799">
    <property type="term" value="F:hydrolase activity, hydrolyzing N-glycosyl compounds"/>
    <property type="evidence" value="ECO:0007669"/>
    <property type="project" value="InterPro"/>
</dbReference>
<dbReference type="InterPro" id="IPR052775">
    <property type="entry name" value="IUN_hydrolase"/>
</dbReference>
<proteinExistence type="inferred from homology"/>
<reference evidence="4" key="1">
    <citation type="submission" date="2025-08" db="UniProtKB">
        <authorList>
            <consortium name="RefSeq"/>
        </authorList>
    </citation>
    <scope>IDENTIFICATION</scope>
</reference>
<dbReference type="PANTHER" id="PTHR46190:SF1">
    <property type="entry name" value="SI:CH211-201H21.5"/>
    <property type="match status" value="1"/>
</dbReference>
<evidence type="ECO:0000259" key="3">
    <source>
        <dbReference type="Pfam" id="PF01156"/>
    </source>
</evidence>
<comment type="similarity">
    <text evidence="1">Belongs to the IUNH family.</text>
</comment>
<dbReference type="Pfam" id="PF01156">
    <property type="entry name" value="IU_nuc_hydro"/>
    <property type="match status" value="1"/>
</dbReference>
<name>A0AAJ6Z1U7_PAPXU</name>
<dbReference type="AlphaFoldDB" id="A0AAJ6Z1U7"/>
<dbReference type="InterPro" id="IPR001910">
    <property type="entry name" value="Inosine/uridine_hydrolase_dom"/>
</dbReference>
<dbReference type="Gene3D" id="3.90.245.10">
    <property type="entry name" value="Ribonucleoside hydrolase-like"/>
    <property type="match status" value="2"/>
</dbReference>
<dbReference type="RefSeq" id="XP_013163359.1">
    <property type="nucleotide sequence ID" value="XM_013307905.1"/>
</dbReference>
<gene>
    <name evidence="4" type="primary">LOC106114629</name>
</gene>
<protein>
    <submittedName>
        <fullName evidence="4">Uncharacterized protein C1683.06c isoform X3</fullName>
    </submittedName>
</protein>
<keyword evidence="2" id="KW-0812">Transmembrane</keyword>
<accession>A0AAJ6Z1U7</accession>
<dbReference type="PANTHER" id="PTHR46190">
    <property type="entry name" value="SI:CH211-201H21.5-RELATED"/>
    <property type="match status" value="1"/>
</dbReference>
<dbReference type="InterPro" id="IPR036452">
    <property type="entry name" value="Ribo_hydro-like"/>
</dbReference>
<evidence type="ECO:0000256" key="2">
    <source>
        <dbReference type="SAM" id="Phobius"/>
    </source>
</evidence>
<sequence>MKKNKYNFIIASITAVLVMIILILFLLYYFRSSSEDLVPGPKVVIDHDGGADDAMAIFMALQYQKYFNGNQVIALTTTHGNVNEPQVFNNTQKILNIADRRDVLIYRGSEYPLVKGVESDYYFGMDGLGDSESEFLEYEPIAAQSNSAALALIEMSKKYEGEIYNAPEFNAEMDVEAYSILLQNSKPDIVTLIPYSQVYSSHNISREWRVSILGSIPSELIRALNVFEQKSIVQSEDWTLLDPVAMGIVLNGTQIVEDWRYTHNTITLCERRGTNTNNFTSTEYFNSKIIYKVKEEPYKKLLIDIFSADLK</sequence>
<keyword evidence="2" id="KW-0472">Membrane</keyword>
<dbReference type="Proteomes" id="UP000694872">
    <property type="component" value="Unplaced"/>
</dbReference>
<evidence type="ECO:0000313" key="4">
    <source>
        <dbReference type="RefSeq" id="XP_013163359.1"/>
    </source>
</evidence>
<feature type="domain" description="Inosine/uridine-preferring nucleoside hydrolase" evidence="3">
    <location>
        <begin position="43"/>
        <end position="163"/>
    </location>
</feature>
<keyword evidence="2" id="KW-1133">Transmembrane helix</keyword>